<protein>
    <submittedName>
        <fullName evidence="2">Uncharacterized protein</fullName>
    </submittedName>
</protein>
<dbReference type="AlphaFoldDB" id="A0A5N6PZD9"/>
<proteinExistence type="predicted"/>
<name>A0A5N6PZD9_9ASTR</name>
<evidence type="ECO:0000313" key="2">
    <source>
        <dbReference type="EMBL" id="KAD7477735.1"/>
    </source>
</evidence>
<keyword evidence="3" id="KW-1185">Reference proteome</keyword>
<comment type="caution">
    <text evidence="2">The sequence shown here is derived from an EMBL/GenBank/DDBJ whole genome shotgun (WGS) entry which is preliminary data.</text>
</comment>
<evidence type="ECO:0000313" key="3">
    <source>
        <dbReference type="Proteomes" id="UP000326396"/>
    </source>
</evidence>
<organism evidence="2 3">
    <name type="scientific">Mikania micrantha</name>
    <name type="common">bitter vine</name>
    <dbReference type="NCBI Taxonomy" id="192012"/>
    <lineage>
        <taxon>Eukaryota</taxon>
        <taxon>Viridiplantae</taxon>
        <taxon>Streptophyta</taxon>
        <taxon>Embryophyta</taxon>
        <taxon>Tracheophyta</taxon>
        <taxon>Spermatophyta</taxon>
        <taxon>Magnoliopsida</taxon>
        <taxon>eudicotyledons</taxon>
        <taxon>Gunneridae</taxon>
        <taxon>Pentapetalae</taxon>
        <taxon>asterids</taxon>
        <taxon>campanulids</taxon>
        <taxon>Asterales</taxon>
        <taxon>Asteraceae</taxon>
        <taxon>Asteroideae</taxon>
        <taxon>Heliantheae alliance</taxon>
        <taxon>Eupatorieae</taxon>
        <taxon>Mikania</taxon>
    </lineage>
</organism>
<feature type="transmembrane region" description="Helical" evidence="1">
    <location>
        <begin position="146"/>
        <end position="166"/>
    </location>
</feature>
<dbReference type="EMBL" id="SZYD01000001">
    <property type="protein sequence ID" value="KAD7477735.1"/>
    <property type="molecule type" value="Genomic_DNA"/>
</dbReference>
<accession>A0A5N6PZD9</accession>
<dbReference type="PANTHER" id="PTHR36743">
    <property type="entry name" value="OS04G0495300 PROTEIN"/>
    <property type="match status" value="1"/>
</dbReference>
<feature type="transmembrane region" description="Helical" evidence="1">
    <location>
        <begin position="122"/>
        <end position="140"/>
    </location>
</feature>
<dbReference type="OrthoDB" id="1885878at2759"/>
<sequence length="168" mass="17811">MGLSSSKRVAGKLRSSPEFTSACNTVFEQSLSIAQHSFPGIPRYQIASASDRLYQTLSDLHIPLIDKWVTSPPTRSQIDKSLQRSLPEVDGDEIVTLGDSAFMEFAVDLYADAIVSNAQKDLMVKLPIGVAGIAGIGVVTRSGMEVVGTVIGVYAVGVATSVYLSFGG</sequence>
<evidence type="ECO:0000256" key="1">
    <source>
        <dbReference type="SAM" id="Phobius"/>
    </source>
</evidence>
<dbReference type="PANTHER" id="PTHR36743:SF1">
    <property type="entry name" value="OS04G0495300 PROTEIN"/>
    <property type="match status" value="1"/>
</dbReference>
<gene>
    <name evidence="2" type="ORF">E3N88_00871</name>
</gene>
<keyword evidence="1" id="KW-0812">Transmembrane</keyword>
<keyword evidence="1" id="KW-0472">Membrane</keyword>
<dbReference type="Proteomes" id="UP000326396">
    <property type="component" value="Linkage Group LG1"/>
</dbReference>
<keyword evidence="1" id="KW-1133">Transmembrane helix</keyword>
<reference evidence="2 3" key="1">
    <citation type="submission" date="2019-05" db="EMBL/GenBank/DDBJ databases">
        <title>Mikania micrantha, genome provides insights into the molecular mechanism of rapid growth.</title>
        <authorList>
            <person name="Liu B."/>
        </authorList>
    </citation>
    <scope>NUCLEOTIDE SEQUENCE [LARGE SCALE GENOMIC DNA]</scope>
    <source>
        <strain evidence="2">NLD-2019</strain>
        <tissue evidence="2">Leaf</tissue>
    </source>
</reference>